<dbReference type="AlphaFoldDB" id="A0A2Z6LL00"/>
<evidence type="ECO:0000313" key="2">
    <source>
        <dbReference type="Proteomes" id="UP000242715"/>
    </source>
</evidence>
<protein>
    <submittedName>
        <fullName evidence="1">Uncharacterized protein</fullName>
    </submittedName>
</protein>
<name>A0A2Z6LL00_TRISU</name>
<proteinExistence type="predicted"/>
<evidence type="ECO:0000313" key="1">
    <source>
        <dbReference type="EMBL" id="GAU13295.1"/>
    </source>
</evidence>
<sequence length="140" mass="14410">MPCCLSLFGLSDGLSFGTPCLWRDAPRISNLAISSSPPEPSPEKLKLIWPPAASTEALVGASLRKSFFIKYSKKLTIITPTKTPSTYLIPLTKVVRKESGSVLWWCGGGGEGGKQQQQVVCGGGGGGQRGICGGGGGGGA</sequence>
<accession>A0A2Z6LL00</accession>
<reference evidence="2" key="1">
    <citation type="journal article" date="2017" name="Front. Plant Sci.">
        <title>Climate Clever Clovers: New Paradigm to Reduce the Environmental Footprint of Ruminants by Breeding Low Methanogenic Forages Utilizing Haplotype Variation.</title>
        <authorList>
            <person name="Kaur P."/>
            <person name="Appels R."/>
            <person name="Bayer P.E."/>
            <person name="Keeble-Gagnere G."/>
            <person name="Wang J."/>
            <person name="Hirakawa H."/>
            <person name="Shirasawa K."/>
            <person name="Vercoe P."/>
            <person name="Stefanova K."/>
            <person name="Durmic Z."/>
            <person name="Nichols P."/>
            <person name="Revell C."/>
            <person name="Isobe S.N."/>
            <person name="Edwards D."/>
            <person name="Erskine W."/>
        </authorList>
    </citation>
    <scope>NUCLEOTIDE SEQUENCE [LARGE SCALE GENOMIC DNA]</scope>
    <source>
        <strain evidence="2">cv. Daliak</strain>
    </source>
</reference>
<dbReference type="Proteomes" id="UP000242715">
    <property type="component" value="Unassembled WGS sequence"/>
</dbReference>
<gene>
    <name evidence="1" type="ORF">TSUD_42490</name>
</gene>
<organism evidence="1 2">
    <name type="scientific">Trifolium subterraneum</name>
    <name type="common">Subterranean clover</name>
    <dbReference type="NCBI Taxonomy" id="3900"/>
    <lineage>
        <taxon>Eukaryota</taxon>
        <taxon>Viridiplantae</taxon>
        <taxon>Streptophyta</taxon>
        <taxon>Embryophyta</taxon>
        <taxon>Tracheophyta</taxon>
        <taxon>Spermatophyta</taxon>
        <taxon>Magnoliopsida</taxon>
        <taxon>eudicotyledons</taxon>
        <taxon>Gunneridae</taxon>
        <taxon>Pentapetalae</taxon>
        <taxon>rosids</taxon>
        <taxon>fabids</taxon>
        <taxon>Fabales</taxon>
        <taxon>Fabaceae</taxon>
        <taxon>Papilionoideae</taxon>
        <taxon>50 kb inversion clade</taxon>
        <taxon>NPAAA clade</taxon>
        <taxon>Hologalegina</taxon>
        <taxon>IRL clade</taxon>
        <taxon>Trifolieae</taxon>
        <taxon>Trifolium</taxon>
    </lineage>
</organism>
<dbReference type="EMBL" id="DF973135">
    <property type="protein sequence ID" value="GAU13295.1"/>
    <property type="molecule type" value="Genomic_DNA"/>
</dbReference>
<keyword evidence="2" id="KW-1185">Reference proteome</keyword>